<comment type="cofactor">
    <cofactor evidence="7 8">
        <name>FMNH2</name>
        <dbReference type="ChEBI" id="CHEBI:57618"/>
    </cofactor>
    <text evidence="7 8">Reduced FMN (FMNH(2)).</text>
</comment>
<dbReference type="InterPro" id="IPR000453">
    <property type="entry name" value="Chorismate_synth"/>
</dbReference>
<keyword evidence="5 7" id="KW-0057">Aromatic amino acid biosynthesis</keyword>
<dbReference type="KEGG" id="mmas:MYMAC_003463"/>
<dbReference type="Proteomes" id="UP000217343">
    <property type="component" value="Chromosome"/>
</dbReference>
<keyword evidence="7" id="KW-0274">FAD</keyword>
<evidence type="ECO:0000256" key="7">
    <source>
        <dbReference type="HAMAP-Rule" id="MF_00300"/>
    </source>
</evidence>
<dbReference type="PROSITE" id="PS00787">
    <property type="entry name" value="CHORISMATE_SYNTHASE_1"/>
    <property type="match status" value="1"/>
</dbReference>
<evidence type="ECO:0000256" key="5">
    <source>
        <dbReference type="ARBA" id="ARBA00023141"/>
    </source>
</evidence>
<dbReference type="NCBIfam" id="NF003793">
    <property type="entry name" value="PRK05382.1"/>
    <property type="match status" value="1"/>
</dbReference>
<dbReference type="Gene3D" id="3.60.150.10">
    <property type="entry name" value="Chorismate synthase AroC"/>
    <property type="match status" value="1"/>
</dbReference>
<name>A0A250JVF0_9BACT</name>
<feature type="binding site" evidence="7">
    <location>
        <begin position="123"/>
        <end position="125"/>
    </location>
    <ligand>
        <name>FMN</name>
        <dbReference type="ChEBI" id="CHEBI:58210"/>
    </ligand>
</feature>
<protein>
    <recommendedName>
        <fullName evidence="3 7">Chorismate synthase</fullName>
        <shortName evidence="7">CS</shortName>
        <ecNumber evidence="3 7">4.2.3.5</ecNumber>
    </recommendedName>
    <alternativeName>
        <fullName evidence="7">5-enolpyruvylshikimate-3-phosphate phospholyase</fullName>
    </alternativeName>
</protein>
<organism evidence="9 10">
    <name type="scientific">Corallococcus macrosporus DSM 14697</name>
    <dbReference type="NCBI Taxonomy" id="1189310"/>
    <lineage>
        <taxon>Bacteria</taxon>
        <taxon>Pseudomonadati</taxon>
        <taxon>Myxococcota</taxon>
        <taxon>Myxococcia</taxon>
        <taxon>Myxococcales</taxon>
        <taxon>Cystobacterineae</taxon>
        <taxon>Myxococcaceae</taxon>
        <taxon>Corallococcus</taxon>
    </lineage>
</organism>
<dbReference type="PANTHER" id="PTHR21085">
    <property type="entry name" value="CHORISMATE SYNTHASE"/>
    <property type="match status" value="1"/>
</dbReference>
<sequence length="339" mass="36156">MNTFGELFRLTTFGESHGPALGAILDGCPAGVPLTREQLQVALDRRRPGQSTLTTARSEPDQVEILSGVFEDKTLGTPIAAIVRNTNQRSGDYDKLKAQDRPGHADAVWRDRFKHRDHRGGGRTSGRETLCRVIGGAIAEAYLARDLPSIRTVAYVSQVGNLVAAVPAPGLTRAQVDAHATRCPDVAIRDEMSQRILTAKEAGDSLGGAIDVRVEGLPVGLGEPIFGKLKARIAQALGSIGAVTGVVWGPPDLLERIGQPGIQFHAVKDAYGGIQGGLANGEPMQIRTFFKPPATLQEHAKGGRHDPCIMPRAVPVLEAMVSLVIADLVLHMNARPHAL</sequence>
<evidence type="ECO:0000256" key="1">
    <source>
        <dbReference type="ARBA" id="ARBA00005044"/>
    </source>
</evidence>
<keyword evidence="7" id="KW-0285">Flavoprotein</keyword>
<dbReference type="GO" id="GO:0005829">
    <property type="term" value="C:cytosol"/>
    <property type="evidence" value="ECO:0007669"/>
    <property type="project" value="TreeGrafter"/>
</dbReference>
<evidence type="ECO:0000256" key="2">
    <source>
        <dbReference type="ARBA" id="ARBA00008014"/>
    </source>
</evidence>
<dbReference type="UniPathway" id="UPA00053">
    <property type="reaction ID" value="UER00090"/>
</dbReference>
<comment type="function">
    <text evidence="7">Catalyzes the anti-1,4-elimination of the C-3 phosphate and the C-6 proR hydrogen from 5-enolpyruvylshikimate-3-phosphate (EPSP) to yield chorismate, which is the branch point compound that serves as the starting substrate for the three terminal pathways of aromatic amino acid biosynthesis. This reaction introduces a second double bond into the aromatic ring system.</text>
</comment>
<evidence type="ECO:0000256" key="6">
    <source>
        <dbReference type="ARBA" id="ARBA00023239"/>
    </source>
</evidence>
<dbReference type="PANTHER" id="PTHR21085:SF0">
    <property type="entry name" value="CHORISMATE SYNTHASE"/>
    <property type="match status" value="1"/>
</dbReference>
<evidence type="ECO:0000256" key="8">
    <source>
        <dbReference type="RuleBase" id="RU000605"/>
    </source>
</evidence>
<dbReference type="GO" id="GO:0008652">
    <property type="term" value="P:amino acid biosynthetic process"/>
    <property type="evidence" value="ECO:0007669"/>
    <property type="project" value="UniProtKB-KW"/>
</dbReference>
<feature type="binding site" evidence="7">
    <location>
        <position position="276"/>
    </location>
    <ligand>
        <name>FMN</name>
        <dbReference type="ChEBI" id="CHEBI:58210"/>
    </ligand>
</feature>
<reference evidence="9 10" key="1">
    <citation type="submission" date="2017-06" db="EMBL/GenBank/DDBJ databases">
        <title>Sequencing and comparative analysis of myxobacterial genomes.</title>
        <authorList>
            <person name="Rupp O."/>
            <person name="Goesmann A."/>
            <person name="Sogaard-Andersen L."/>
        </authorList>
    </citation>
    <scope>NUCLEOTIDE SEQUENCE [LARGE SCALE GENOMIC DNA]</scope>
    <source>
        <strain evidence="9 10">DSM 14697</strain>
    </source>
</reference>
<accession>A0A250JVF0</accession>
<dbReference type="OrthoDB" id="9771806at2"/>
<feature type="binding site" evidence="7">
    <location>
        <position position="304"/>
    </location>
    <ligand>
        <name>FMN</name>
        <dbReference type="ChEBI" id="CHEBI:58210"/>
    </ligand>
</feature>
<dbReference type="EC" id="4.2.3.5" evidence="3 7"/>
<dbReference type="GO" id="GO:0009073">
    <property type="term" value="P:aromatic amino acid family biosynthetic process"/>
    <property type="evidence" value="ECO:0007669"/>
    <property type="project" value="UniProtKB-KW"/>
</dbReference>
<dbReference type="Pfam" id="PF01264">
    <property type="entry name" value="Chorismate_synt"/>
    <property type="match status" value="1"/>
</dbReference>
<dbReference type="InterPro" id="IPR035904">
    <property type="entry name" value="Chorismate_synth_AroC_sf"/>
</dbReference>
<dbReference type="GO" id="GO:0004107">
    <property type="term" value="F:chorismate synthase activity"/>
    <property type="evidence" value="ECO:0007669"/>
    <property type="project" value="UniProtKB-UniRule"/>
</dbReference>
<evidence type="ECO:0000313" key="9">
    <source>
        <dbReference type="EMBL" id="ATB47844.1"/>
    </source>
</evidence>
<dbReference type="RefSeq" id="WP_013940118.1">
    <property type="nucleotide sequence ID" value="NZ_CP022203.1"/>
</dbReference>
<comment type="pathway">
    <text evidence="1 7 8">Metabolic intermediate biosynthesis; chorismate biosynthesis; chorismate from D-erythrose 4-phosphate and phosphoenolpyruvate: step 7/7.</text>
</comment>
<keyword evidence="4 7" id="KW-0028">Amino-acid biosynthesis</keyword>
<dbReference type="GO" id="GO:0009423">
    <property type="term" value="P:chorismate biosynthetic process"/>
    <property type="evidence" value="ECO:0007669"/>
    <property type="project" value="UniProtKB-UniRule"/>
</dbReference>
<dbReference type="CDD" id="cd07304">
    <property type="entry name" value="Chorismate_synthase"/>
    <property type="match status" value="1"/>
</dbReference>
<dbReference type="AlphaFoldDB" id="A0A250JVF0"/>
<comment type="catalytic activity">
    <reaction evidence="7 8">
        <text>5-O-(1-carboxyvinyl)-3-phosphoshikimate = chorismate + phosphate</text>
        <dbReference type="Rhea" id="RHEA:21020"/>
        <dbReference type="ChEBI" id="CHEBI:29748"/>
        <dbReference type="ChEBI" id="CHEBI:43474"/>
        <dbReference type="ChEBI" id="CHEBI:57701"/>
        <dbReference type="EC" id="4.2.3.5"/>
    </reaction>
</comment>
<dbReference type="PROSITE" id="PS00789">
    <property type="entry name" value="CHORISMATE_SYNTHASE_3"/>
    <property type="match status" value="1"/>
</dbReference>
<comment type="subunit">
    <text evidence="7">Homotetramer.</text>
</comment>
<dbReference type="HAMAP" id="MF_00300">
    <property type="entry name" value="Chorismate_synth"/>
    <property type="match status" value="1"/>
</dbReference>
<feature type="binding site" evidence="7">
    <location>
        <position position="46"/>
    </location>
    <ligand>
        <name>NADP(+)</name>
        <dbReference type="ChEBI" id="CHEBI:58349"/>
    </ligand>
</feature>
<gene>
    <name evidence="7" type="primary">aroC</name>
    <name evidence="9" type="ORF">MYMAC_003463</name>
</gene>
<keyword evidence="10" id="KW-1185">Reference proteome</keyword>
<dbReference type="NCBIfam" id="TIGR00033">
    <property type="entry name" value="aroC"/>
    <property type="match status" value="1"/>
</dbReference>
<keyword evidence="7" id="KW-0288">FMN</keyword>
<evidence type="ECO:0000256" key="3">
    <source>
        <dbReference type="ARBA" id="ARBA00013036"/>
    </source>
</evidence>
<evidence type="ECO:0000256" key="4">
    <source>
        <dbReference type="ARBA" id="ARBA00022605"/>
    </source>
</evidence>
<proteinExistence type="inferred from homology"/>
<comment type="caution">
    <text evidence="7">Lacks conserved residue(s) required for the propagation of feature annotation.</text>
</comment>
<dbReference type="InterPro" id="IPR020541">
    <property type="entry name" value="Chorismate_synthase_CS"/>
</dbReference>
<dbReference type="EMBL" id="CP022203">
    <property type="protein sequence ID" value="ATB47844.1"/>
    <property type="molecule type" value="Genomic_DNA"/>
</dbReference>
<dbReference type="GO" id="GO:0010181">
    <property type="term" value="F:FMN binding"/>
    <property type="evidence" value="ECO:0007669"/>
    <property type="project" value="TreeGrafter"/>
</dbReference>
<dbReference type="PIRSF" id="PIRSF001456">
    <property type="entry name" value="Chorismate_synth"/>
    <property type="match status" value="1"/>
</dbReference>
<evidence type="ECO:0000313" key="10">
    <source>
        <dbReference type="Proteomes" id="UP000217343"/>
    </source>
</evidence>
<dbReference type="PROSITE" id="PS00788">
    <property type="entry name" value="CHORISMATE_SYNTHASE_2"/>
    <property type="match status" value="1"/>
</dbReference>
<keyword evidence="7" id="KW-0521">NADP</keyword>
<keyword evidence="6 7" id="KW-0456">Lyase</keyword>
<feature type="binding site" evidence="7">
    <location>
        <begin position="291"/>
        <end position="295"/>
    </location>
    <ligand>
        <name>FMN</name>
        <dbReference type="ChEBI" id="CHEBI:58210"/>
    </ligand>
</feature>
<comment type="similarity">
    <text evidence="2 7 8">Belongs to the chorismate synthase family.</text>
</comment>
<dbReference type="SUPFAM" id="SSF103263">
    <property type="entry name" value="Chorismate synthase, AroC"/>
    <property type="match status" value="1"/>
</dbReference>